<keyword evidence="2 8" id="KW-0808">Transferase</keyword>
<evidence type="ECO:0000256" key="5">
    <source>
        <dbReference type="ARBA" id="ARBA00022840"/>
    </source>
</evidence>
<dbReference type="SUPFAM" id="SSF53613">
    <property type="entry name" value="Ribokinase-like"/>
    <property type="match status" value="1"/>
</dbReference>
<dbReference type="GO" id="GO:0005829">
    <property type="term" value="C:cytosol"/>
    <property type="evidence" value="ECO:0007669"/>
    <property type="project" value="TreeGrafter"/>
</dbReference>
<dbReference type="GO" id="GO:0009228">
    <property type="term" value="P:thiamine biosynthetic process"/>
    <property type="evidence" value="ECO:0007669"/>
    <property type="project" value="UniProtKB-KW"/>
</dbReference>
<proteinExistence type="predicted"/>
<reference evidence="8" key="2">
    <citation type="submission" date="2021-04" db="EMBL/GenBank/DDBJ databases">
        <authorList>
            <person name="Gilroy R."/>
        </authorList>
    </citation>
    <scope>NUCLEOTIDE SEQUENCE</scope>
    <source>
        <strain evidence="8">ChiSxjej3B15-24422</strain>
    </source>
</reference>
<dbReference type="CDD" id="cd01173">
    <property type="entry name" value="pyridoxal_pyridoxamine_kinase"/>
    <property type="match status" value="1"/>
</dbReference>
<evidence type="ECO:0000256" key="3">
    <source>
        <dbReference type="ARBA" id="ARBA00022741"/>
    </source>
</evidence>
<dbReference type="NCBIfam" id="NF005491">
    <property type="entry name" value="PRK07105.1"/>
    <property type="match status" value="1"/>
</dbReference>
<sequence>MNSISIPKKIAMINDIAGFGRCSATEAIPIISAMRVQVCPVPTSLFSNHTGFPVHFMHDCTPYLRDYLAAWKKLGFRFDGIYCGFLGSAGQIDIVREFLADWPGVPFILDPVMGDHGKAYRTVTAEHCEGMKALLSRAAIITPNITEACLLTGTSFRESGWDREELCLLARQLHAMGPDKVVITGLREAEDYINFISERSEGLSTRVNRTHSAGHSWHGTGDIFASIIAADAVNGVPFSRSVEKAAAFVRICISESIRLGIPEQDGVCFENFLGLLTGENACGEPPASPSCGEDQS</sequence>
<keyword evidence="4 8" id="KW-0418">Kinase</keyword>
<name>A0A9D1YNH6_9FIRM</name>
<evidence type="ECO:0000313" key="8">
    <source>
        <dbReference type="EMBL" id="HIY60090.1"/>
    </source>
</evidence>
<evidence type="ECO:0000256" key="2">
    <source>
        <dbReference type="ARBA" id="ARBA00022679"/>
    </source>
</evidence>
<dbReference type="EC" id="2.7.1.35" evidence="1"/>
<gene>
    <name evidence="8" type="ORF">H9831_05340</name>
</gene>
<dbReference type="GO" id="GO:0009443">
    <property type="term" value="P:pyridoxal 5'-phosphate salvage"/>
    <property type="evidence" value="ECO:0007669"/>
    <property type="project" value="InterPro"/>
</dbReference>
<keyword evidence="6" id="KW-0784">Thiamine biosynthesis</keyword>
<evidence type="ECO:0000259" key="7">
    <source>
        <dbReference type="Pfam" id="PF08543"/>
    </source>
</evidence>
<dbReference type="InterPro" id="IPR029056">
    <property type="entry name" value="Ribokinase-like"/>
</dbReference>
<dbReference type="GO" id="GO:0008902">
    <property type="term" value="F:hydroxymethylpyrimidine kinase activity"/>
    <property type="evidence" value="ECO:0007669"/>
    <property type="project" value="TreeGrafter"/>
</dbReference>
<dbReference type="InterPro" id="IPR013749">
    <property type="entry name" value="PM/HMP-P_kinase-1"/>
</dbReference>
<keyword evidence="3" id="KW-0547">Nucleotide-binding</keyword>
<dbReference type="GO" id="GO:0008478">
    <property type="term" value="F:pyridoxal kinase activity"/>
    <property type="evidence" value="ECO:0007669"/>
    <property type="project" value="UniProtKB-EC"/>
</dbReference>
<dbReference type="PANTHER" id="PTHR20858">
    <property type="entry name" value="PHOSPHOMETHYLPYRIMIDINE KINASE"/>
    <property type="match status" value="1"/>
</dbReference>
<dbReference type="AlphaFoldDB" id="A0A9D1YNH6"/>
<accession>A0A9D1YNH6</accession>
<evidence type="ECO:0000313" key="9">
    <source>
        <dbReference type="Proteomes" id="UP000824007"/>
    </source>
</evidence>
<evidence type="ECO:0000256" key="1">
    <source>
        <dbReference type="ARBA" id="ARBA00012104"/>
    </source>
</evidence>
<evidence type="ECO:0000256" key="6">
    <source>
        <dbReference type="ARBA" id="ARBA00022977"/>
    </source>
</evidence>
<dbReference type="GO" id="GO:0005524">
    <property type="term" value="F:ATP binding"/>
    <property type="evidence" value="ECO:0007669"/>
    <property type="project" value="UniProtKB-KW"/>
</dbReference>
<keyword evidence="5" id="KW-0067">ATP-binding</keyword>
<protein>
    <recommendedName>
        <fullName evidence="1">pyridoxal kinase</fullName>
        <ecNumber evidence="1">2.7.1.35</ecNumber>
    </recommendedName>
</protein>
<dbReference type="Proteomes" id="UP000824007">
    <property type="component" value="Unassembled WGS sequence"/>
</dbReference>
<feature type="domain" description="Pyridoxamine kinase/Phosphomethylpyrimidine kinase" evidence="7">
    <location>
        <begin position="75"/>
        <end position="260"/>
    </location>
</feature>
<dbReference type="GO" id="GO:0008972">
    <property type="term" value="F:phosphomethylpyrimidine kinase activity"/>
    <property type="evidence" value="ECO:0007669"/>
    <property type="project" value="TreeGrafter"/>
</dbReference>
<reference evidence="8" key="1">
    <citation type="journal article" date="2021" name="PeerJ">
        <title>Extensive microbial diversity within the chicken gut microbiome revealed by metagenomics and culture.</title>
        <authorList>
            <person name="Gilroy R."/>
            <person name="Ravi A."/>
            <person name="Getino M."/>
            <person name="Pursley I."/>
            <person name="Horton D.L."/>
            <person name="Alikhan N.F."/>
            <person name="Baker D."/>
            <person name="Gharbi K."/>
            <person name="Hall N."/>
            <person name="Watson M."/>
            <person name="Adriaenssens E.M."/>
            <person name="Foster-Nyarko E."/>
            <person name="Jarju S."/>
            <person name="Secka A."/>
            <person name="Antonio M."/>
            <person name="Oren A."/>
            <person name="Chaudhuri R.R."/>
            <person name="La Ragione R."/>
            <person name="Hildebrand F."/>
            <person name="Pallen M.J."/>
        </authorList>
    </citation>
    <scope>NUCLEOTIDE SEQUENCE</scope>
    <source>
        <strain evidence="8">ChiSxjej3B15-24422</strain>
    </source>
</reference>
<dbReference type="Pfam" id="PF08543">
    <property type="entry name" value="Phos_pyr_kin"/>
    <property type="match status" value="1"/>
</dbReference>
<dbReference type="EMBL" id="DXDD01000071">
    <property type="protein sequence ID" value="HIY60090.1"/>
    <property type="molecule type" value="Genomic_DNA"/>
</dbReference>
<dbReference type="Gene3D" id="3.40.1190.20">
    <property type="match status" value="1"/>
</dbReference>
<organism evidence="8 9">
    <name type="scientific">Candidatus Eisenbergiella pullistercoris</name>
    <dbReference type="NCBI Taxonomy" id="2838555"/>
    <lineage>
        <taxon>Bacteria</taxon>
        <taxon>Bacillati</taxon>
        <taxon>Bacillota</taxon>
        <taxon>Clostridia</taxon>
        <taxon>Lachnospirales</taxon>
        <taxon>Lachnospiraceae</taxon>
        <taxon>Eisenbergiella</taxon>
    </lineage>
</organism>
<evidence type="ECO:0000256" key="4">
    <source>
        <dbReference type="ARBA" id="ARBA00022777"/>
    </source>
</evidence>
<dbReference type="InterPro" id="IPR004625">
    <property type="entry name" value="PyrdxlKinase"/>
</dbReference>
<dbReference type="PANTHER" id="PTHR20858:SF17">
    <property type="entry name" value="HYDROXYMETHYLPYRIMIDINE_PHOSPHOMETHYLPYRIMIDINE KINASE THI20-RELATED"/>
    <property type="match status" value="1"/>
</dbReference>
<comment type="caution">
    <text evidence="8">The sequence shown here is derived from an EMBL/GenBank/DDBJ whole genome shotgun (WGS) entry which is preliminary data.</text>
</comment>